<organism evidence="7 8">
    <name type="scientific">Eptatretus burgeri</name>
    <name type="common">Inshore hagfish</name>
    <dbReference type="NCBI Taxonomy" id="7764"/>
    <lineage>
        <taxon>Eukaryota</taxon>
        <taxon>Metazoa</taxon>
        <taxon>Chordata</taxon>
        <taxon>Craniata</taxon>
        <taxon>Vertebrata</taxon>
        <taxon>Cyclostomata</taxon>
        <taxon>Myxini</taxon>
        <taxon>Myxiniformes</taxon>
        <taxon>Myxinidae</taxon>
        <taxon>Eptatretinae</taxon>
        <taxon>Eptatretus</taxon>
    </lineage>
</organism>
<evidence type="ECO:0000256" key="5">
    <source>
        <dbReference type="SAM" id="Phobius"/>
    </source>
</evidence>
<protein>
    <submittedName>
        <fullName evidence="7">Dipeptidyl peptidase like 10</fullName>
    </submittedName>
</protein>
<sequence>MGGHREQVSTNGQTQENEDEELSTGETNHQNWKGMAIALLVIIFVCSLIVTSIVLLTPAEDLVVRQAKLSVDDLFMDKFIIKDPGAHWLNERELAFRTREGHLMHLDVQSNETAILLANSYLKIDLLQSRFTVSPDQHFLLLAHDIQSLYPHSNTALYSMYDLHSREFHEVKPPRSESGKLQFVGWGPRSQQLVLVHKNDLYYQEGQGRSLTRLTHWGEEGMVYCGLADWLYQEEVLHSRKAHWWSSNGGSLAFLVINNTGVPIAELPRYTGGLYPNSYRYPYPKAGQPNPSVRLFVAGLTPPSLATLTELLPPLALRHQEYYLLAITWLDNSSLAATWLNRPQNLSLLSVCSTATGNCIERHRETSEAWLFHQHEKPVVSADGETLFLPLSTMQGGRGAFRHLAAIPLQELSGQGVHFLTSGDWEVTSVLAMHPSSHAVYYMATETSPSHRHLYSVETRGAFERTCLTCDLLPNCSIHRAEFSPEAGQFLLYCDGITLQCYTCRVSCIMFN</sequence>
<dbReference type="Proteomes" id="UP000694388">
    <property type="component" value="Unplaced"/>
</dbReference>
<keyword evidence="5" id="KW-1133">Transmembrane helix</keyword>
<dbReference type="GO" id="GO:0006508">
    <property type="term" value="P:proteolysis"/>
    <property type="evidence" value="ECO:0007669"/>
    <property type="project" value="InterPro"/>
</dbReference>
<feature type="transmembrane region" description="Helical" evidence="5">
    <location>
        <begin position="36"/>
        <end position="56"/>
    </location>
</feature>
<evidence type="ECO:0000313" key="7">
    <source>
        <dbReference type="Ensembl" id="ENSEBUP00000008727.1"/>
    </source>
</evidence>
<evidence type="ECO:0000256" key="4">
    <source>
        <dbReference type="SAM" id="MobiDB-lite"/>
    </source>
</evidence>
<dbReference type="Pfam" id="PF00930">
    <property type="entry name" value="DPPIV_N"/>
    <property type="match status" value="1"/>
</dbReference>
<keyword evidence="1" id="KW-0031">Aminopeptidase</keyword>
<keyword evidence="3" id="KW-0325">Glycoprotein</keyword>
<feature type="region of interest" description="Disordered" evidence="4">
    <location>
        <begin position="1"/>
        <end position="27"/>
    </location>
</feature>
<evidence type="ECO:0000256" key="2">
    <source>
        <dbReference type="ARBA" id="ARBA00022825"/>
    </source>
</evidence>
<dbReference type="OMA" id="VLAWDVH"/>
<dbReference type="InterPro" id="IPR050278">
    <property type="entry name" value="Serine_Prot_S9B/DPPIV"/>
</dbReference>
<evidence type="ECO:0000256" key="3">
    <source>
        <dbReference type="ARBA" id="ARBA00023180"/>
    </source>
</evidence>
<dbReference type="PANTHER" id="PTHR11731:SF200">
    <property type="entry name" value="DIPEPTIDYL PEPTIDASE 10, ISOFORM B"/>
    <property type="match status" value="1"/>
</dbReference>
<proteinExistence type="predicted"/>
<evidence type="ECO:0000313" key="8">
    <source>
        <dbReference type="Proteomes" id="UP000694388"/>
    </source>
</evidence>
<dbReference type="GO" id="GO:1901379">
    <property type="term" value="P:regulation of potassium ion transmembrane transport"/>
    <property type="evidence" value="ECO:0007669"/>
    <property type="project" value="TreeGrafter"/>
</dbReference>
<dbReference type="PANTHER" id="PTHR11731">
    <property type="entry name" value="PROTEASE FAMILY S9B,C DIPEPTIDYL-PEPTIDASE IV-RELATED"/>
    <property type="match status" value="1"/>
</dbReference>
<accession>A0A8C4Q1T6</accession>
<dbReference type="Ensembl" id="ENSEBUT00000009237.1">
    <property type="protein sequence ID" value="ENSEBUP00000008727.1"/>
    <property type="gene ID" value="ENSEBUG00000005639.1"/>
</dbReference>
<dbReference type="Gene3D" id="2.140.10.30">
    <property type="entry name" value="Dipeptidylpeptidase IV, N-terminal domain"/>
    <property type="match status" value="1"/>
</dbReference>
<dbReference type="GO" id="GO:0008076">
    <property type="term" value="C:voltage-gated potassium channel complex"/>
    <property type="evidence" value="ECO:0007669"/>
    <property type="project" value="TreeGrafter"/>
</dbReference>
<dbReference type="SUPFAM" id="SSF82171">
    <property type="entry name" value="DPP6 N-terminal domain-like"/>
    <property type="match status" value="1"/>
</dbReference>
<keyword evidence="1" id="KW-0645">Protease</keyword>
<keyword evidence="1" id="KW-0378">Hydrolase</keyword>
<reference evidence="7" key="2">
    <citation type="submission" date="2025-09" db="UniProtKB">
        <authorList>
            <consortium name="Ensembl"/>
        </authorList>
    </citation>
    <scope>IDENTIFICATION</scope>
</reference>
<dbReference type="GO" id="GO:0008236">
    <property type="term" value="F:serine-type peptidase activity"/>
    <property type="evidence" value="ECO:0007669"/>
    <property type="project" value="UniProtKB-KW"/>
</dbReference>
<reference evidence="7" key="1">
    <citation type="submission" date="2025-08" db="UniProtKB">
        <authorList>
            <consortium name="Ensembl"/>
        </authorList>
    </citation>
    <scope>IDENTIFICATION</scope>
</reference>
<feature type="domain" description="Dipeptidylpeptidase IV N-terminal" evidence="6">
    <location>
        <begin position="134"/>
        <end position="499"/>
    </location>
</feature>
<dbReference type="InterPro" id="IPR002469">
    <property type="entry name" value="Peptidase_S9B_N"/>
</dbReference>
<keyword evidence="5" id="KW-0472">Membrane</keyword>
<keyword evidence="8" id="KW-1185">Reference proteome</keyword>
<keyword evidence="5" id="KW-0812">Transmembrane</keyword>
<evidence type="ECO:0000256" key="1">
    <source>
        <dbReference type="ARBA" id="ARBA00022438"/>
    </source>
</evidence>
<dbReference type="GeneTree" id="ENSGT00940000154657"/>
<dbReference type="AlphaFoldDB" id="A0A8C4Q1T6"/>
<evidence type="ECO:0000259" key="6">
    <source>
        <dbReference type="Pfam" id="PF00930"/>
    </source>
</evidence>
<name>A0A8C4Q1T6_EPTBU</name>
<dbReference type="GO" id="GO:0004177">
    <property type="term" value="F:aminopeptidase activity"/>
    <property type="evidence" value="ECO:0007669"/>
    <property type="project" value="UniProtKB-KW"/>
</dbReference>
<keyword evidence="2" id="KW-0720">Serine protease</keyword>